<dbReference type="InterPro" id="IPR017930">
    <property type="entry name" value="Myb_dom"/>
</dbReference>
<dbReference type="SUPFAM" id="SSF46689">
    <property type="entry name" value="Homeodomain-like"/>
    <property type="match status" value="1"/>
</dbReference>
<evidence type="ECO:0000256" key="2">
    <source>
        <dbReference type="SAM" id="MobiDB-lite"/>
    </source>
</evidence>
<dbReference type="PROSITE" id="PS51294">
    <property type="entry name" value="HTH_MYB"/>
    <property type="match status" value="1"/>
</dbReference>
<dbReference type="CDD" id="cd00167">
    <property type="entry name" value="SANT"/>
    <property type="match status" value="1"/>
</dbReference>
<sequence length="232" mass="25295">MGRGTGHSLANTSPGGRGKSLPPAFGVTSCRRRWSIAPLRRRKTRRSCVRTPSSGTKATIARLLSGRTDNAIKNHWNSTLKRKYASCGLPSPGGLSSCSASVQGRRDPRRRCRSRTYCKGDLLDRQDDEYSDERPAEAGGERGALYQPPVAPRVRTGTGKQAAAAAAVPIQRGVPDDHGGHIKKEVKSYMLGLEHSGVTFVLPHTPQKHHPFDRLRNADVNQIEVSKLKAVE</sequence>
<evidence type="ECO:0000259" key="3">
    <source>
        <dbReference type="PROSITE" id="PS51294"/>
    </source>
</evidence>
<dbReference type="Proteomes" id="UP001189122">
    <property type="component" value="Unassembled WGS sequence"/>
</dbReference>
<evidence type="ECO:0000256" key="1">
    <source>
        <dbReference type="ARBA" id="ARBA00023125"/>
    </source>
</evidence>
<dbReference type="InterPro" id="IPR009057">
    <property type="entry name" value="Homeodomain-like_sf"/>
</dbReference>
<feature type="region of interest" description="Disordered" evidence="2">
    <location>
        <begin position="126"/>
        <end position="145"/>
    </location>
</feature>
<reference evidence="5" key="1">
    <citation type="journal article" date="2020" name="Sci. Rep.">
        <title>Chromosome-scale genome assembly for the duckweed Spirodela intermedia, integrating cytogenetic maps, PacBio and Oxford Nanopore libraries.</title>
        <authorList>
            <person name="Hoang P.T.N."/>
            <person name="Fiebig A."/>
            <person name="Novak P."/>
            <person name="Macas J."/>
            <person name="Cao H.X."/>
            <person name="Stepanenko A."/>
            <person name="Chen G."/>
            <person name="Borisjuk N."/>
            <person name="Scholz U."/>
            <person name="Schubert I."/>
        </authorList>
    </citation>
    <scope>NUCLEOTIDE SEQUENCE [LARGE SCALE GENOMIC DNA]</scope>
</reference>
<dbReference type="EMBL" id="CACRZD030000349">
    <property type="protein sequence ID" value="CAA6675533.1"/>
    <property type="molecule type" value="Genomic_DNA"/>
</dbReference>
<proteinExistence type="predicted"/>
<dbReference type="Gene3D" id="1.10.10.60">
    <property type="entry name" value="Homeodomain-like"/>
    <property type="match status" value="1"/>
</dbReference>
<keyword evidence="5" id="KW-1185">Reference proteome</keyword>
<gene>
    <name evidence="4" type="ORF">SI7747_UN021875</name>
</gene>
<name>A0ABN7ECA4_SPIIN</name>
<evidence type="ECO:0000313" key="5">
    <source>
        <dbReference type="Proteomes" id="UP001189122"/>
    </source>
</evidence>
<protein>
    <recommendedName>
        <fullName evidence="3">HTH myb-type domain-containing protein</fullName>
    </recommendedName>
</protein>
<dbReference type="PROSITE" id="PS51257">
    <property type="entry name" value="PROKAR_LIPOPROTEIN"/>
    <property type="match status" value="1"/>
</dbReference>
<feature type="domain" description="HTH myb-type" evidence="3">
    <location>
        <begin position="58"/>
        <end position="84"/>
    </location>
</feature>
<evidence type="ECO:0000313" key="4">
    <source>
        <dbReference type="EMBL" id="CAA6675533.1"/>
    </source>
</evidence>
<dbReference type="InterPro" id="IPR001005">
    <property type="entry name" value="SANT/Myb"/>
</dbReference>
<organism evidence="4 5">
    <name type="scientific">Spirodela intermedia</name>
    <name type="common">Intermediate duckweed</name>
    <dbReference type="NCBI Taxonomy" id="51605"/>
    <lineage>
        <taxon>Eukaryota</taxon>
        <taxon>Viridiplantae</taxon>
        <taxon>Streptophyta</taxon>
        <taxon>Embryophyta</taxon>
        <taxon>Tracheophyta</taxon>
        <taxon>Spermatophyta</taxon>
        <taxon>Magnoliopsida</taxon>
        <taxon>Liliopsida</taxon>
        <taxon>Araceae</taxon>
        <taxon>Lemnoideae</taxon>
        <taxon>Spirodela</taxon>
    </lineage>
</organism>
<feature type="region of interest" description="Disordered" evidence="2">
    <location>
        <begin position="1"/>
        <end position="24"/>
    </location>
</feature>
<keyword evidence="1" id="KW-0238">DNA-binding</keyword>
<accession>A0ABN7ECA4</accession>
<comment type="caution">
    <text evidence="4">The sequence shown here is derived from an EMBL/GenBank/DDBJ whole genome shotgun (WGS) entry which is preliminary data.</text>
</comment>